<sequence>MRLPVGPFDGRKKRSRCAACAKSHLKCSGNYPCNNCRKKQISCTFETQKPMKICIDYAESGDKIDATLDVSVTRSGPSSQMGMNLSNNHTQYLAKYFNTFLQNNIVNPRTNGFTDVVSLMKEEVVGGFLQHAVLSIGAMQAVKLNSFEGIDASKAYGLAFHRLPSSLHCVLWTTHLLGLFELMTDPSGAGWVQHLVHGTSKALVATGPRVCQSVIGQRFFTEIRVFEACRSIIFNEPTFLASPDWTLVGQQIQDKDQKDNHGLNELLNIIVSSSTLRVRVRGLLYPGDIQTPDHEGMDHGNAYDIVSEGFRLRQALIDCEASLPSPSSEKTNDFVVTNGFCLLAQAFISATSIYLSGVFDYEMPYWQDMGIAPPTLNEEEIQMHVSNILATTDVILGSSPISPLLVLFPLRVAGARSWQQWQQDHIMQCLLAVEMTFPVAAAFRADLHGLWAQRDNLI</sequence>
<dbReference type="InterPro" id="IPR053178">
    <property type="entry name" value="Osmoadaptation_assoc"/>
</dbReference>
<dbReference type="Gene3D" id="4.10.240.10">
    <property type="entry name" value="Zn(2)-C6 fungal-type DNA-binding domain"/>
    <property type="match status" value="1"/>
</dbReference>
<proteinExistence type="predicted"/>
<organism evidence="3 4">
    <name type="scientific">Fusarium poae</name>
    <dbReference type="NCBI Taxonomy" id="36050"/>
    <lineage>
        <taxon>Eukaryota</taxon>
        <taxon>Fungi</taxon>
        <taxon>Dikarya</taxon>
        <taxon>Ascomycota</taxon>
        <taxon>Pezizomycotina</taxon>
        <taxon>Sordariomycetes</taxon>
        <taxon>Hypocreomycetidae</taxon>
        <taxon>Hypocreales</taxon>
        <taxon>Nectriaceae</taxon>
        <taxon>Fusarium</taxon>
    </lineage>
</organism>
<evidence type="ECO:0000256" key="1">
    <source>
        <dbReference type="ARBA" id="ARBA00023242"/>
    </source>
</evidence>
<dbReference type="InterPro" id="IPR001138">
    <property type="entry name" value="Zn2Cys6_DnaBD"/>
</dbReference>
<accession>A0A1B8AB02</accession>
<dbReference type="SUPFAM" id="SSF57701">
    <property type="entry name" value="Zn2/Cys6 DNA-binding domain"/>
    <property type="match status" value="1"/>
</dbReference>
<protein>
    <recommendedName>
        <fullName evidence="2">Zn(2)-C6 fungal-type domain-containing protein</fullName>
    </recommendedName>
</protein>
<dbReference type="GO" id="GO:0000981">
    <property type="term" value="F:DNA-binding transcription factor activity, RNA polymerase II-specific"/>
    <property type="evidence" value="ECO:0007669"/>
    <property type="project" value="InterPro"/>
</dbReference>
<dbReference type="EMBL" id="LYXU01000004">
    <property type="protein sequence ID" value="OBS17644.1"/>
    <property type="molecule type" value="Genomic_DNA"/>
</dbReference>
<feature type="domain" description="Zn(2)-C6 fungal-type" evidence="2">
    <location>
        <begin position="16"/>
        <end position="45"/>
    </location>
</feature>
<dbReference type="PANTHER" id="PTHR38111:SF2">
    <property type="entry name" value="FINGER DOMAIN PROTEIN, PUTATIVE (AFU_ORTHOLOGUE AFUA_1G01560)-RELATED"/>
    <property type="match status" value="1"/>
</dbReference>
<evidence type="ECO:0000313" key="3">
    <source>
        <dbReference type="EMBL" id="OBS17644.1"/>
    </source>
</evidence>
<dbReference type="Pfam" id="PF00172">
    <property type="entry name" value="Zn_clus"/>
    <property type="match status" value="1"/>
</dbReference>
<dbReference type="CDD" id="cd00067">
    <property type="entry name" value="GAL4"/>
    <property type="match status" value="1"/>
</dbReference>
<dbReference type="AlphaFoldDB" id="A0A1B8AB02"/>
<evidence type="ECO:0000259" key="2">
    <source>
        <dbReference type="PROSITE" id="PS50048"/>
    </source>
</evidence>
<dbReference type="PANTHER" id="PTHR38111">
    <property type="entry name" value="ZN(2)-C6 FUNGAL-TYPE DOMAIN-CONTAINING PROTEIN-RELATED"/>
    <property type="match status" value="1"/>
</dbReference>
<dbReference type="PROSITE" id="PS50048">
    <property type="entry name" value="ZN2_CY6_FUNGAL_2"/>
    <property type="match status" value="1"/>
</dbReference>
<dbReference type="OMA" id="WHPLDSL"/>
<name>A0A1B8AB02_FUSPO</name>
<dbReference type="InterPro" id="IPR036864">
    <property type="entry name" value="Zn2-C6_fun-type_DNA-bd_sf"/>
</dbReference>
<keyword evidence="4" id="KW-1185">Reference proteome</keyword>
<gene>
    <name evidence="3" type="ORF">FPOA_09380</name>
</gene>
<dbReference type="GO" id="GO:0008270">
    <property type="term" value="F:zinc ion binding"/>
    <property type="evidence" value="ECO:0007669"/>
    <property type="project" value="InterPro"/>
</dbReference>
<dbReference type="Proteomes" id="UP000091967">
    <property type="component" value="Unassembled WGS sequence"/>
</dbReference>
<comment type="caution">
    <text evidence="3">The sequence shown here is derived from an EMBL/GenBank/DDBJ whole genome shotgun (WGS) entry which is preliminary data.</text>
</comment>
<evidence type="ECO:0000313" key="4">
    <source>
        <dbReference type="Proteomes" id="UP000091967"/>
    </source>
</evidence>
<reference evidence="3 4" key="1">
    <citation type="submission" date="2016-06" db="EMBL/GenBank/DDBJ databases">
        <title>Living apart together: crosstalk between the core and supernumerary genomes in a fungal plant pathogen.</title>
        <authorList>
            <person name="Vanheule A."/>
            <person name="Audenaert K."/>
            <person name="Warris S."/>
            <person name="Van De Geest H."/>
            <person name="Schijlen E."/>
            <person name="Hofte M."/>
            <person name="De Saeger S."/>
            <person name="Haesaert G."/>
            <person name="Waalwijk C."/>
            <person name="Van Der Lee T."/>
        </authorList>
    </citation>
    <scope>NUCLEOTIDE SEQUENCE [LARGE SCALE GENOMIC DNA]</scope>
    <source>
        <strain evidence="3 4">2516</strain>
    </source>
</reference>
<keyword evidence="1" id="KW-0539">Nucleus</keyword>
<dbReference type="SMART" id="SM00066">
    <property type="entry name" value="GAL4"/>
    <property type="match status" value="1"/>
</dbReference>